<accession>A0ABX3J6R3</accession>
<feature type="domain" description="Peptidase S33 tripeptidyl aminopeptidase-like C-terminal" evidence="2">
    <location>
        <begin position="373"/>
        <end position="461"/>
    </location>
</feature>
<organism evidence="3 4">
    <name type="scientific">Amycolatopsis azurea DSM 43854</name>
    <dbReference type="NCBI Taxonomy" id="1238180"/>
    <lineage>
        <taxon>Bacteria</taxon>
        <taxon>Bacillati</taxon>
        <taxon>Actinomycetota</taxon>
        <taxon>Actinomycetes</taxon>
        <taxon>Pseudonocardiales</taxon>
        <taxon>Pseudonocardiaceae</taxon>
        <taxon>Amycolatopsis</taxon>
    </lineage>
</organism>
<evidence type="ECO:0000256" key="1">
    <source>
        <dbReference type="SAM" id="SignalP"/>
    </source>
</evidence>
<dbReference type="Proteomes" id="UP000188551">
    <property type="component" value="Unassembled WGS sequence"/>
</dbReference>
<evidence type="ECO:0000259" key="2">
    <source>
        <dbReference type="Pfam" id="PF08386"/>
    </source>
</evidence>
<dbReference type="EMBL" id="MUXN01000024">
    <property type="protein sequence ID" value="OOC02511.1"/>
    <property type="molecule type" value="Genomic_DNA"/>
</dbReference>
<sequence length="467" mass="49855">MSGRYRVAIVAVILAVTAQPASAAPEPALRWRDCGADTQCAVLTVPVDWADPAGPVTGVDVVRVPSKDPARGTGTVVANLGAGNSTAAIVGPRSAPIQSWLDQLTERSDVVVFDPRGLGREDRQTVCPRPPAPILGLVRRQDDAAWTTHARENAAYDAGCRQAAGPAFAGLDSWQIAHDLDALRAALGEKKLRYFGNSYGTTYGQAYAELFGARLDRMYLDGVADHTRPRLIDWLADHARAQELQLLRFRDWCASKPSCALHGEDAAKAWDDLLSASAVTGDLFAGALVGMNPPRWPDLARAIAKARAGDDSDFRTVLDYPPTGPTGSVQAATLCHDFMPVLPDHASFLEIERRLKAVAPRFGWIEGRYEVGRCLGIPGEPAYPPHPLSASGTPPVLVTIGELDNNTGHLGAAHVARQFPRARSVRHGDGHAAYLLGNACLRALGNAYLLDGVLPPDGTFCPAELAP</sequence>
<dbReference type="SUPFAM" id="SSF53474">
    <property type="entry name" value="alpha/beta-Hydrolases"/>
    <property type="match status" value="1"/>
</dbReference>
<dbReference type="InterPro" id="IPR013595">
    <property type="entry name" value="Pept_S33_TAP-like_C"/>
</dbReference>
<dbReference type="Gene3D" id="3.40.50.1820">
    <property type="entry name" value="alpha/beta hydrolase"/>
    <property type="match status" value="1"/>
</dbReference>
<reference evidence="3 4" key="1">
    <citation type="submission" date="2017-02" db="EMBL/GenBank/DDBJ databases">
        <title>Amycolatopsis azurea DSM 43854 draft genome.</title>
        <authorList>
            <person name="Mayilraj S."/>
        </authorList>
    </citation>
    <scope>NUCLEOTIDE SEQUENCE [LARGE SCALE GENOMIC DNA]</scope>
    <source>
        <strain evidence="3 4">DSM 43854</strain>
    </source>
</reference>
<dbReference type="InterPro" id="IPR029058">
    <property type="entry name" value="AB_hydrolase_fold"/>
</dbReference>
<keyword evidence="4" id="KW-1185">Reference proteome</keyword>
<proteinExistence type="predicted"/>
<protein>
    <recommendedName>
        <fullName evidence="2">Peptidase S33 tripeptidyl aminopeptidase-like C-terminal domain-containing protein</fullName>
    </recommendedName>
</protein>
<gene>
    <name evidence="3" type="ORF">B0293_30565</name>
</gene>
<keyword evidence="1" id="KW-0732">Signal</keyword>
<evidence type="ECO:0000313" key="4">
    <source>
        <dbReference type="Proteomes" id="UP000188551"/>
    </source>
</evidence>
<name>A0ABX3J6R3_9PSEU</name>
<feature type="signal peptide" evidence="1">
    <location>
        <begin position="1"/>
        <end position="23"/>
    </location>
</feature>
<comment type="caution">
    <text evidence="3">The sequence shown here is derived from an EMBL/GenBank/DDBJ whole genome shotgun (WGS) entry which is preliminary data.</text>
</comment>
<dbReference type="Pfam" id="PF08386">
    <property type="entry name" value="Abhydrolase_4"/>
    <property type="match status" value="1"/>
</dbReference>
<feature type="chain" id="PRO_5046994353" description="Peptidase S33 tripeptidyl aminopeptidase-like C-terminal domain-containing protein" evidence="1">
    <location>
        <begin position="24"/>
        <end position="467"/>
    </location>
</feature>
<evidence type="ECO:0000313" key="3">
    <source>
        <dbReference type="EMBL" id="OOC02511.1"/>
    </source>
</evidence>